<feature type="domain" description="PiggyBac transposable element-derived protein" evidence="1">
    <location>
        <begin position="54"/>
        <end position="125"/>
    </location>
</feature>
<evidence type="ECO:0000313" key="2">
    <source>
        <dbReference type="EMBL" id="KAJ4425573.1"/>
    </source>
</evidence>
<evidence type="ECO:0000313" key="3">
    <source>
        <dbReference type="Proteomes" id="UP001148838"/>
    </source>
</evidence>
<name>A0ABQ8RV61_PERAM</name>
<evidence type="ECO:0000259" key="1">
    <source>
        <dbReference type="Pfam" id="PF13843"/>
    </source>
</evidence>
<dbReference type="InterPro" id="IPR052638">
    <property type="entry name" value="PiggyBac_TE-derived"/>
</dbReference>
<comment type="caution">
    <text evidence="2">The sequence shown here is derived from an EMBL/GenBank/DDBJ whole genome shotgun (WGS) entry which is preliminary data.</text>
</comment>
<dbReference type="Pfam" id="PF13843">
    <property type="entry name" value="DDE_Tnp_1_7"/>
    <property type="match status" value="2"/>
</dbReference>
<gene>
    <name evidence="2" type="ORF">ANN_27768</name>
</gene>
<keyword evidence="3" id="KW-1185">Reference proteome</keyword>
<reference evidence="2 3" key="1">
    <citation type="journal article" date="2022" name="Allergy">
        <title>Genome assembly and annotation of Periplaneta americana reveal a comprehensive cockroach allergen profile.</title>
        <authorList>
            <person name="Wang L."/>
            <person name="Xiong Q."/>
            <person name="Saelim N."/>
            <person name="Wang L."/>
            <person name="Nong W."/>
            <person name="Wan A.T."/>
            <person name="Shi M."/>
            <person name="Liu X."/>
            <person name="Cao Q."/>
            <person name="Hui J.H.L."/>
            <person name="Sookrung N."/>
            <person name="Leung T.F."/>
            <person name="Tungtrongchitr A."/>
            <person name="Tsui S.K.W."/>
        </authorList>
    </citation>
    <scope>NUCLEOTIDE SEQUENCE [LARGE SCALE GENOMIC DNA]</scope>
    <source>
        <strain evidence="2">PWHHKU_190912</strain>
    </source>
</reference>
<dbReference type="PANTHER" id="PTHR47055">
    <property type="entry name" value="DDE_TNP_1_7 DOMAIN-CONTAINING PROTEIN"/>
    <property type="match status" value="1"/>
</dbReference>
<dbReference type="EMBL" id="JAJSOF020000042">
    <property type="protein sequence ID" value="KAJ4425573.1"/>
    <property type="molecule type" value="Genomic_DNA"/>
</dbReference>
<dbReference type="InterPro" id="IPR029526">
    <property type="entry name" value="PGBD"/>
</dbReference>
<proteinExistence type="predicted"/>
<feature type="domain" description="PiggyBac transposable element-derived protein" evidence="1">
    <location>
        <begin position="128"/>
        <end position="311"/>
    </location>
</feature>
<accession>A0ABQ8RV61</accession>
<sequence>MSTDKRQRNFLSPEEAVEYLYQIWNKETDENEANSISVAIILPPPDAPAIVRIFMTIGYHTLPRELMYWDRSPDCSVEIVADCMSRNRFQDIKKNHFNDNSSIDKEDRYYKVRRLYDLANESRKKYGILPYQDKKDNDHEALSFRVAKSLASIIESRKQLEIYIDNFFTSYKLAVMVKEKGFFVTGTVWENRIEKCPLKPFSEMKKKERGAIDKCLDTNNNIGIVRWNDNKVVTVVTSFESLDPKGEVQRRTKGSITNIAIPHCISSHNKYKNRVDLFDNLMAEYQIWIHGKKWYFPLFTNVLNTMVVASWKLYTTADLGTHDLLMFRRQLATFFLKSSVTPKPRPEQHRKENVLWTSGSTTLVIS</sequence>
<dbReference type="Proteomes" id="UP001148838">
    <property type="component" value="Unassembled WGS sequence"/>
</dbReference>
<protein>
    <recommendedName>
        <fullName evidence="1">PiggyBac transposable element-derived protein domain-containing protein</fullName>
    </recommendedName>
</protein>
<dbReference type="PANTHER" id="PTHR47055:SF3">
    <property type="entry name" value="PHORBOL-ESTER_DAG-TYPE DOMAIN-CONTAINING PROTEIN"/>
    <property type="match status" value="1"/>
</dbReference>
<organism evidence="2 3">
    <name type="scientific">Periplaneta americana</name>
    <name type="common">American cockroach</name>
    <name type="synonym">Blatta americana</name>
    <dbReference type="NCBI Taxonomy" id="6978"/>
    <lineage>
        <taxon>Eukaryota</taxon>
        <taxon>Metazoa</taxon>
        <taxon>Ecdysozoa</taxon>
        <taxon>Arthropoda</taxon>
        <taxon>Hexapoda</taxon>
        <taxon>Insecta</taxon>
        <taxon>Pterygota</taxon>
        <taxon>Neoptera</taxon>
        <taxon>Polyneoptera</taxon>
        <taxon>Dictyoptera</taxon>
        <taxon>Blattodea</taxon>
        <taxon>Blattoidea</taxon>
        <taxon>Blattidae</taxon>
        <taxon>Blattinae</taxon>
        <taxon>Periplaneta</taxon>
    </lineage>
</organism>